<keyword evidence="5" id="KW-1185">Reference proteome</keyword>
<dbReference type="SUPFAM" id="SSF46955">
    <property type="entry name" value="Putative DNA-binding domain"/>
    <property type="match status" value="1"/>
</dbReference>
<evidence type="ECO:0000313" key="4">
    <source>
        <dbReference type="EMBL" id="MEX6634417.1"/>
    </source>
</evidence>
<accession>A0ABV3Z6H1</accession>
<evidence type="ECO:0000259" key="3">
    <source>
        <dbReference type="PROSITE" id="PS50937"/>
    </source>
</evidence>
<dbReference type="PANTHER" id="PTHR30204">
    <property type="entry name" value="REDOX-CYCLING DRUG-SENSING TRANSCRIPTIONAL ACTIVATOR SOXR"/>
    <property type="match status" value="1"/>
</dbReference>
<dbReference type="InterPro" id="IPR047057">
    <property type="entry name" value="MerR_fam"/>
</dbReference>
<feature type="domain" description="HTH merR-type" evidence="3">
    <location>
        <begin position="5"/>
        <end position="74"/>
    </location>
</feature>
<sequence length="133" mass="15463">MSDNQITIGRLSNSTGVNIETIRYYEKIGILPIPHRSAGGHRLYNRFESDRLKFIRRCRKLGFSLDEVRTLLRVGDDQFSCDTVKKITENQIKSIRTRIRDLRKLEKRLVELADQCNTNDNTSCPMINALYQS</sequence>
<dbReference type="Proteomes" id="UP001560685">
    <property type="component" value="Unassembled WGS sequence"/>
</dbReference>
<dbReference type="PROSITE" id="PS50937">
    <property type="entry name" value="HTH_MERR_2"/>
    <property type="match status" value="1"/>
</dbReference>
<keyword evidence="2" id="KW-0175">Coiled coil</keyword>
<dbReference type="SMART" id="SM00422">
    <property type="entry name" value="HTH_MERR"/>
    <property type="match status" value="1"/>
</dbReference>
<dbReference type="RefSeq" id="WP_369314401.1">
    <property type="nucleotide sequence ID" value="NZ_JBEHZE010000001.1"/>
</dbReference>
<dbReference type="EMBL" id="JBEHZE010000001">
    <property type="protein sequence ID" value="MEX6634417.1"/>
    <property type="molecule type" value="Genomic_DNA"/>
</dbReference>
<keyword evidence="1" id="KW-0238">DNA-binding</keyword>
<dbReference type="InterPro" id="IPR000551">
    <property type="entry name" value="MerR-type_HTH_dom"/>
</dbReference>
<evidence type="ECO:0000313" key="5">
    <source>
        <dbReference type="Proteomes" id="UP001560685"/>
    </source>
</evidence>
<dbReference type="InterPro" id="IPR009061">
    <property type="entry name" value="DNA-bd_dom_put_sf"/>
</dbReference>
<dbReference type="Pfam" id="PF13411">
    <property type="entry name" value="MerR_1"/>
    <property type="match status" value="1"/>
</dbReference>
<evidence type="ECO:0000256" key="2">
    <source>
        <dbReference type="SAM" id="Coils"/>
    </source>
</evidence>
<protein>
    <submittedName>
        <fullName evidence="4">Helix-turn-helix domain-containing protein</fullName>
    </submittedName>
</protein>
<dbReference type="Gene3D" id="1.10.1660.10">
    <property type="match status" value="1"/>
</dbReference>
<evidence type="ECO:0000256" key="1">
    <source>
        <dbReference type="ARBA" id="ARBA00023125"/>
    </source>
</evidence>
<comment type="caution">
    <text evidence="4">The sequence shown here is derived from an EMBL/GenBank/DDBJ whole genome shotgun (WGS) entry which is preliminary data.</text>
</comment>
<dbReference type="PANTHER" id="PTHR30204:SF92">
    <property type="entry name" value="HTH-TYPE TRANSCRIPTIONAL REGULATOR ZNTR"/>
    <property type="match status" value="1"/>
</dbReference>
<feature type="coiled-coil region" evidence="2">
    <location>
        <begin position="85"/>
        <end position="122"/>
    </location>
</feature>
<dbReference type="PROSITE" id="PS00552">
    <property type="entry name" value="HTH_MERR_1"/>
    <property type="match status" value="1"/>
</dbReference>
<dbReference type="PRINTS" id="PR00040">
    <property type="entry name" value="HTHMERR"/>
</dbReference>
<gene>
    <name evidence="4" type="ORF">ABFZ84_12750</name>
</gene>
<name>A0ABV3Z6H1_9PROT</name>
<dbReference type="CDD" id="cd04785">
    <property type="entry name" value="HTH_CadR-PbrR-like"/>
    <property type="match status" value="1"/>
</dbReference>
<reference evidence="4 5" key="1">
    <citation type="submission" date="2024-05" db="EMBL/GenBank/DDBJ databases">
        <title>Three bacterial strains, DH-69, EH-24, and ECK-19 isolated from coastal sediments.</title>
        <authorList>
            <person name="Ye Y.-Q."/>
            <person name="Du Z.-J."/>
        </authorList>
    </citation>
    <scope>NUCLEOTIDE SEQUENCE [LARGE SCALE GENOMIC DNA]</scope>
    <source>
        <strain evidence="4 5">ECK-19</strain>
    </source>
</reference>
<proteinExistence type="predicted"/>
<organism evidence="4 5">
    <name type="scientific">Hyphococcus lacteus</name>
    <dbReference type="NCBI Taxonomy" id="3143536"/>
    <lineage>
        <taxon>Bacteria</taxon>
        <taxon>Pseudomonadati</taxon>
        <taxon>Pseudomonadota</taxon>
        <taxon>Alphaproteobacteria</taxon>
        <taxon>Parvularculales</taxon>
        <taxon>Parvularculaceae</taxon>
        <taxon>Hyphococcus</taxon>
    </lineage>
</organism>